<feature type="coiled-coil region" evidence="1">
    <location>
        <begin position="70"/>
        <end position="129"/>
    </location>
</feature>
<evidence type="ECO:0000256" key="2">
    <source>
        <dbReference type="SAM" id="MobiDB-lite"/>
    </source>
</evidence>
<gene>
    <name evidence="4" type="ORF">H8S75_23945</name>
</gene>
<evidence type="ECO:0000256" key="1">
    <source>
        <dbReference type="SAM" id="Coils"/>
    </source>
</evidence>
<dbReference type="InterPro" id="IPR018649">
    <property type="entry name" value="SHOCT"/>
</dbReference>
<feature type="region of interest" description="Disordered" evidence="2">
    <location>
        <begin position="1"/>
        <end position="58"/>
    </location>
</feature>
<feature type="compositionally biased region" description="Basic and acidic residues" evidence="2">
    <location>
        <begin position="1"/>
        <end position="10"/>
    </location>
</feature>
<reference evidence="4 5" key="1">
    <citation type="submission" date="2020-08" db="EMBL/GenBank/DDBJ databases">
        <title>Genome public.</title>
        <authorList>
            <person name="Liu C."/>
            <person name="Sun Q."/>
        </authorList>
    </citation>
    <scope>NUCLEOTIDE SEQUENCE [LARGE SCALE GENOMIC DNA]</scope>
    <source>
        <strain evidence="4 5">NSJ-66</strain>
    </source>
</reference>
<dbReference type="Proteomes" id="UP000634672">
    <property type="component" value="Unassembled WGS sequence"/>
</dbReference>
<sequence>MKLSKLKELLKSGAITQEEFDEMAKTAEQDDPPADPPEADPDKDPDLPSDPEDSDKKLEKMIQAAVDRATNKLGNDNKLLKKKLEETRKEKLTAEELKAVELQEKEAELEQKQRELQEKENRMYAIKALKKAELDDGSEDTMDLIEFVLGEDEAAIDLKVKALQKFAQRVAKNTTDGIYKANGRTPGKGNAGSNQDNPWSKDSWNLTKQMEMELNNPELAKTMKASVGK</sequence>
<dbReference type="Pfam" id="PF09851">
    <property type="entry name" value="SHOCT"/>
    <property type="match status" value="1"/>
</dbReference>
<protein>
    <submittedName>
        <fullName evidence="4">SHOCT domain-containing protein</fullName>
    </submittedName>
</protein>
<keyword evidence="1" id="KW-0175">Coiled coil</keyword>
<name>A0ABR7HCT6_9FIRM</name>
<evidence type="ECO:0000313" key="5">
    <source>
        <dbReference type="Proteomes" id="UP000634672"/>
    </source>
</evidence>
<keyword evidence="5" id="KW-1185">Reference proteome</keyword>
<organism evidence="4 5">
    <name type="scientific">Hungatella hominis</name>
    <dbReference type="NCBI Taxonomy" id="2763050"/>
    <lineage>
        <taxon>Bacteria</taxon>
        <taxon>Bacillati</taxon>
        <taxon>Bacillota</taxon>
        <taxon>Clostridia</taxon>
        <taxon>Lachnospirales</taxon>
        <taxon>Lachnospiraceae</taxon>
        <taxon>Hungatella</taxon>
    </lineage>
</organism>
<feature type="domain" description="SHOCT" evidence="3">
    <location>
        <begin position="2"/>
        <end position="23"/>
    </location>
</feature>
<dbReference type="RefSeq" id="WP_187023690.1">
    <property type="nucleotide sequence ID" value="NZ_JACOPB010000014.1"/>
</dbReference>
<evidence type="ECO:0000313" key="4">
    <source>
        <dbReference type="EMBL" id="MBC5710994.1"/>
    </source>
</evidence>
<feature type="compositionally biased region" description="Acidic residues" evidence="2">
    <location>
        <begin position="29"/>
        <end position="39"/>
    </location>
</feature>
<evidence type="ECO:0000259" key="3">
    <source>
        <dbReference type="Pfam" id="PF09851"/>
    </source>
</evidence>
<accession>A0ABR7HCT6</accession>
<feature type="compositionally biased region" description="Polar residues" evidence="2">
    <location>
        <begin position="191"/>
        <end position="204"/>
    </location>
</feature>
<proteinExistence type="predicted"/>
<dbReference type="EMBL" id="JACOPB010000014">
    <property type="protein sequence ID" value="MBC5710994.1"/>
    <property type="molecule type" value="Genomic_DNA"/>
</dbReference>
<feature type="region of interest" description="Disordered" evidence="2">
    <location>
        <begin position="175"/>
        <end position="204"/>
    </location>
</feature>
<comment type="caution">
    <text evidence="4">The sequence shown here is derived from an EMBL/GenBank/DDBJ whole genome shotgun (WGS) entry which is preliminary data.</text>
</comment>